<sequence>MRNRFIQMLSLAIAAGAVSAGTSLAEENKTLPGVKQPDGLVTAPLPEPDQMTEPSRPNTFRIGNTDVTISGSVTVDVGTFKPSKR</sequence>
<dbReference type="Proteomes" id="UP000239434">
    <property type="component" value="Unassembled WGS sequence"/>
</dbReference>
<feature type="signal peptide" evidence="1">
    <location>
        <begin position="1"/>
        <end position="25"/>
    </location>
</feature>
<feature type="chain" id="PRO_5015610325" evidence="1">
    <location>
        <begin position="26"/>
        <end position="85"/>
    </location>
</feature>
<evidence type="ECO:0000313" key="2">
    <source>
        <dbReference type="EMBL" id="PRD41536.1"/>
    </source>
</evidence>
<proteinExistence type="predicted"/>
<gene>
    <name evidence="2" type="ORF">C5748_20870</name>
</gene>
<keyword evidence="3" id="KW-1185">Reference proteome</keyword>
<protein>
    <submittedName>
        <fullName evidence="2">Uncharacterized protein</fullName>
    </submittedName>
</protein>
<evidence type="ECO:0000313" key="3">
    <source>
        <dbReference type="Proteomes" id="UP000239434"/>
    </source>
</evidence>
<accession>A0A2S9ILY0</accession>
<name>A0A2S9ILY0_9HYPH</name>
<organism evidence="2 3">
    <name type="scientific">Phyllobacterium phragmitis</name>
    <dbReference type="NCBI Taxonomy" id="2670329"/>
    <lineage>
        <taxon>Bacteria</taxon>
        <taxon>Pseudomonadati</taxon>
        <taxon>Pseudomonadota</taxon>
        <taxon>Alphaproteobacteria</taxon>
        <taxon>Hyphomicrobiales</taxon>
        <taxon>Phyllobacteriaceae</taxon>
        <taxon>Phyllobacterium</taxon>
    </lineage>
</organism>
<comment type="caution">
    <text evidence="2">The sequence shown here is derived from an EMBL/GenBank/DDBJ whole genome shotgun (WGS) entry which is preliminary data.</text>
</comment>
<reference evidence="2 3" key="1">
    <citation type="submission" date="2018-02" db="EMBL/GenBank/DDBJ databases">
        <title>The draft genome of Phyllobacterium sp. 1N-3.</title>
        <authorList>
            <person name="Liu L."/>
            <person name="Li L."/>
            <person name="Zhang X."/>
            <person name="Wang T."/>
            <person name="Liang L."/>
        </authorList>
    </citation>
    <scope>NUCLEOTIDE SEQUENCE [LARGE SCALE GENOMIC DNA]</scope>
    <source>
        <strain evidence="2 3">1N-3</strain>
    </source>
</reference>
<evidence type="ECO:0000256" key="1">
    <source>
        <dbReference type="SAM" id="SignalP"/>
    </source>
</evidence>
<keyword evidence="1" id="KW-0732">Signal</keyword>
<dbReference type="EMBL" id="PVBR01000019">
    <property type="protein sequence ID" value="PRD41536.1"/>
    <property type="molecule type" value="Genomic_DNA"/>
</dbReference>
<dbReference type="AlphaFoldDB" id="A0A2S9ILY0"/>